<dbReference type="NCBIfam" id="NF033919">
    <property type="entry name" value="PA2779_fam"/>
    <property type="match status" value="1"/>
</dbReference>
<evidence type="ECO:0000256" key="1">
    <source>
        <dbReference type="SAM" id="Phobius"/>
    </source>
</evidence>
<keyword evidence="3" id="KW-1185">Reference proteome</keyword>
<sequence length="127" mass="13904">MNTQLKKCITFFVLFQFFLISGLLPATKAEIISTQTFIESSAANQTRNELQTIIARDDVRGELIRLGVDPADAEQRLARLSADELQQLQGKMDELPAGGSVLALVGAVFLVLLILEIVGVTNVFNKI</sequence>
<gene>
    <name evidence="2" type="ORF">SAMN02745220_02799</name>
</gene>
<evidence type="ECO:0000313" key="3">
    <source>
        <dbReference type="Proteomes" id="UP000184603"/>
    </source>
</evidence>
<feature type="transmembrane region" description="Helical" evidence="1">
    <location>
        <begin position="101"/>
        <end position="124"/>
    </location>
</feature>
<organism evidence="2 3">
    <name type="scientific">Desulfopila aestuarii DSM 18488</name>
    <dbReference type="NCBI Taxonomy" id="1121416"/>
    <lineage>
        <taxon>Bacteria</taxon>
        <taxon>Pseudomonadati</taxon>
        <taxon>Thermodesulfobacteriota</taxon>
        <taxon>Desulfobulbia</taxon>
        <taxon>Desulfobulbales</taxon>
        <taxon>Desulfocapsaceae</taxon>
        <taxon>Desulfopila</taxon>
    </lineage>
</organism>
<evidence type="ECO:0000313" key="2">
    <source>
        <dbReference type="EMBL" id="SHO49323.1"/>
    </source>
</evidence>
<dbReference type="RefSeq" id="WP_073614096.1">
    <property type="nucleotide sequence ID" value="NZ_FRFE01000013.1"/>
</dbReference>
<accession>A0A1M7Y9L1</accession>
<dbReference type="OrthoDB" id="7651521at2"/>
<dbReference type="Pfam" id="PF20332">
    <property type="entry name" value="DUF6627"/>
    <property type="match status" value="1"/>
</dbReference>
<name>A0A1M7Y9L1_9BACT</name>
<keyword evidence="1" id="KW-0472">Membrane</keyword>
<protein>
    <recommendedName>
        <fullName evidence="4">PA2779 family protein</fullName>
    </recommendedName>
</protein>
<dbReference type="AlphaFoldDB" id="A0A1M7Y9L1"/>
<reference evidence="2 3" key="1">
    <citation type="submission" date="2016-12" db="EMBL/GenBank/DDBJ databases">
        <authorList>
            <person name="Song W.-J."/>
            <person name="Kurnit D.M."/>
        </authorList>
    </citation>
    <scope>NUCLEOTIDE SEQUENCE [LARGE SCALE GENOMIC DNA]</scope>
    <source>
        <strain evidence="2 3">DSM 18488</strain>
    </source>
</reference>
<keyword evidence="1" id="KW-0812">Transmembrane</keyword>
<evidence type="ECO:0008006" key="4">
    <source>
        <dbReference type="Google" id="ProtNLM"/>
    </source>
</evidence>
<dbReference type="EMBL" id="FRFE01000013">
    <property type="protein sequence ID" value="SHO49323.1"/>
    <property type="molecule type" value="Genomic_DNA"/>
</dbReference>
<proteinExistence type="predicted"/>
<dbReference type="STRING" id="1121416.SAMN02745220_02799"/>
<dbReference type="Proteomes" id="UP000184603">
    <property type="component" value="Unassembled WGS sequence"/>
</dbReference>
<keyword evidence="1" id="KW-1133">Transmembrane helix</keyword>
<dbReference type="InterPro" id="IPR046735">
    <property type="entry name" value="PA2779-like"/>
</dbReference>